<proteinExistence type="predicted"/>
<dbReference type="AlphaFoldDB" id="A0A2J8Q415"/>
<evidence type="ECO:0000313" key="2">
    <source>
        <dbReference type="Proteomes" id="UP000236370"/>
    </source>
</evidence>
<protein>
    <submittedName>
        <fullName evidence="1">CDH3 isoform 4</fullName>
    </submittedName>
</protein>
<name>A0A2J8Q415_PANTR</name>
<comment type="caution">
    <text evidence="1">The sequence shown here is derived from an EMBL/GenBank/DDBJ whole genome shotgun (WGS) entry which is preliminary data.</text>
</comment>
<accession>A0A2J8Q415</accession>
<reference evidence="1 2" key="1">
    <citation type="submission" date="2017-12" db="EMBL/GenBank/DDBJ databases">
        <title>High-resolution comparative analysis of great ape genomes.</title>
        <authorList>
            <person name="Pollen A."/>
            <person name="Hastie A."/>
            <person name="Hormozdiari F."/>
            <person name="Dougherty M."/>
            <person name="Liu R."/>
            <person name="Chaisson M."/>
            <person name="Hoppe E."/>
            <person name="Hill C."/>
            <person name="Pang A."/>
            <person name="Hillier L."/>
            <person name="Baker C."/>
            <person name="Armstrong J."/>
            <person name="Shendure J."/>
            <person name="Paten B."/>
            <person name="Wilson R."/>
            <person name="Chao H."/>
            <person name="Schneider V."/>
            <person name="Ventura M."/>
            <person name="Kronenberg Z."/>
            <person name="Murali S."/>
            <person name="Gordon D."/>
            <person name="Cantsilieris S."/>
            <person name="Munson K."/>
            <person name="Nelson B."/>
            <person name="Raja A."/>
            <person name="Underwood J."/>
            <person name="Diekhans M."/>
            <person name="Fiddes I."/>
            <person name="Haussler D."/>
            <person name="Eichler E."/>
        </authorList>
    </citation>
    <scope>NUCLEOTIDE SEQUENCE [LARGE SCALE GENOMIC DNA]</scope>
    <source>
        <strain evidence="1">Yerkes chimp pedigree #C0471</strain>
    </source>
</reference>
<gene>
    <name evidence="1" type="ORF">CK820_G0044607</name>
</gene>
<dbReference type="Proteomes" id="UP000236370">
    <property type="component" value="Unassembled WGS sequence"/>
</dbReference>
<dbReference type="EMBL" id="NBAG03000083">
    <property type="protein sequence ID" value="PNI91011.1"/>
    <property type="molecule type" value="Genomic_DNA"/>
</dbReference>
<organism evidence="1 2">
    <name type="scientific">Pan troglodytes</name>
    <name type="common">Chimpanzee</name>
    <dbReference type="NCBI Taxonomy" id="9598"/>
    <lineage>
        <taxon>Eukaryota</taxon>
        <taxon>Metazoa</taxon>
        <taxon>Chordata</taxon>
        <taxon>Craniata</taxon>
        <taxon>Vertebrata</taxon>
        <taxon>Euteleostomi</taxon>
        <taxon>Mammalia</taxon>
        <taxon>Eutheria</taxon>
        <taxon>Euarchontoglires</taxon>
        <taxon>Primates</taxon>
        <taxon>Haplorrhini</taxon>
        <taxon>Catarrhini</taxon>
        <taxon>Hominidae</taxon>
        <taxon>Pan</taxon>
    </lineage>
</organism>
<sequence>MGLPRGPLASLLLLQYSWAALGKSQLCLALIMMTSLCGMARQSRKEGH</sequence>
<evidence type="ECO:0000313" key="1">
    <source>
        <dbReference type="EMBL" id="PNI91011.1"/>
    </source>
</evidence>